<protein>
    <submittedName>
        <fullName evidence="1">Uncharacterized protein</fullName>
    </submittedName>
</protein>
<proteinExistence type="predicted"/>
<dbReference type="RefSeq" id="WP_371388289.1">
    <property type="nucleotide sequence ID" value="NZ_JBGLYH010000098.1"/>
</dbReference>
<gene>
    <name evidence="1" type="ORF">AB6M95_18850</name>
</gene>
<dbReference type="Proteomes" id="UP001568698">
    <property type="component" value="Unassembled WGS sequence"/>
</dbReference>
<comment type="caution">
    <text evidence="1">The sequence shown here is derived from an EMBL/GenBank/DDBJ whole genome shotgun (WGS) entry which is preliminary data.</text>
</comment>
<keyword evidence="2" id="KW-1185">Reference proteome</keyword>
<sequence length="282" mass="33582">MPGQREKEIKIIPLDNEQSAYFNWFLAFSYMLAPEDPKLQSNIFHHRLLQHVLANPTRARQFFRKKENSEVVRHVRRALMSKTVKTEMSKRKIKAKRIGEIVRFLNAMRLLEIDDPGVNKAYFLSNRGFKKLEEKKGRKMTYSRKTFSREVDKFNSVLHLCAAYSRIDPDGKKIKGPKIHKIGWFFGTSQKFREFLLPFKYTRQLNAEDRREQQYSFTNILQIDDQRKREVKKLITKPLLGFPENFVFPEVTIDIESAKFIGKVERLVKDYSSKWEDQRNKK</sequence>
<evidence type="ECO:0000313" key="2">
    <source>
        <dbReference type="Proteomes" id="UP001568698"/>
    </source>
</evidence>
<accession>A0ABV4K755</accession>
<evidence type="ECO:0000313" key="1">
    <source>
        <dbReference type="EMBL" id="MEZ7198812.1"/>
    </source>
</evidence>
<organism evidence="1 2">
    <name type="scientific">Pseudodesulfovibrio karagichevae</name>
    <dbReference type="NCBI Taxonomy" id="3239305"/>
    <lineage>
        <taxon>Bacteria</taxon>
        <taxon>Pseudomonadati</taxon>
        <taxon>Thermodesulfobacteriota</taxon>
        <taxon>Desulfovibrionia</taxon>
        <taxon>Desulfovibrionales</taxon>
        <taxon>Desulfovibrionaceae</taxon>
    </lineage>
</organism>
<reference evidence="1 2" key="1">
    <citation type="submission" date="2024-08" db="EMBL/GenBank/DDBJ databases">
        <title>Sulfate-reducing bacteria isolated from formation water of the oil field in Kazakhstan and description of Pseudodesulfovibrio sp.</title>
        <authorList>
            <person name="Bidzhieva S.K."/>
            <person name="Tourova T.P."/>
            <person name="Grouzdev D.S."/>
            <person name="Beletsky A.V."/>
            <person name="Sokolova D.S."/>
            <person name="Samigullina S.R."/>
            <person name="Poltaraus A.B."/>
            <person name="Avtukh A.N."/>
            <person name="Tereshina V.M."/>
            <person name="Zhaparov N.S."/>
            <person name="Mardanov A.V."/>
            <person name="Nazina T.N."/>
        </authorList>
    </citation>
    <scope>NUCLEOTIDE SEQUENCE [LARGE SCALE GENOMIC DNA]</scope>
    <source>
        <strain evidence="1 2">9FUS</strain>
    </source>
</reference>
<name>A0ABV4K755_9BACT</name>
<dbReference type="EMBL" id="JBGLYH010000098">
    <property type="protein sequence ID" value="MEZ7198812.1"/>
    <property type="molecule type" value="Genomic_DNA"/>
</dbReference>